<dbReference type="Proteomes" id="UP000190852">
    <property type="component" value="Unassembled WGS sequence"/>
</dbReference>
<dbReference type="RefSeq" id="WP_079683512.1">
    <property type="nucleotide sequence ID" value="NZ_FUYQ01000013.1"/>
</dbReference>
<keyword evidence="6" id="KW-0472">Membrane</keyword>
<dbReference type="SUPFAM" id="SSF56935">
    <property type="entry name" value="Porins"/>
    <property type="match status" value="1"/>
</dbReference>
<dbReference type="InterPro" id="IPR005017">
    <property type="entry name" value="OMPP1/FadL/TodX"/>
</dbReference>
<keyword evidence="5 8" id="KW-0732">Signal</keyword>
<dbReference type="GO" id="GO:0009279">
    <property type="term" value="C:cell outer membrane"/>
    <property type="evidence" value="ECO:0007669"/>
    <property type="project" value="UniProtKB-SubCell"/>
</dbReference>
<comment type="similarity">
    <text evidence="2">Belongs to the OmpP1/FadL family.</text>
</comment>
<name>A0A1T5CP43_9BACT</name>
<evidence type="ECO:0000313" key="9">
    <source>
        <dbReference type="EMBL" id="SKB61126.1"/>
    </source>
</evidence>
<keyword evidence="7" id="KW-0998">Cell outer membrane</keyword>
<evidence type="ECO:0000256" key="2">
    <source>
        <dbReference type="ARBA" id="ARBA00008163"/>
    </source>
</evidence>
<dbReference type="EMBL" id="FUYQ01000013">
    <property type="protein sequence ID" value="SKB61126.1"/>
    <property type="molecule type" value="Genomic_DNA"/>
</dbReference>
<reference evidence="10" key="1">
    <citation type="submission" date="2017-02" db="EMBL/GenBank/DDBJ databases">
        <authorList>
            <person name="Varghese N."/>
            <person name="Submissions S."/>
        </authorList>
    </citation>
    <scope>NUCLEOTIDE SEQUENCE [LARGE SCALE GENOMIC DNA]</scope>
    <source>
        <strain evidence="10">DSM 24967</strain>
    </source>
</reference>
<dbReference type="PANTHER" id="PTHR35093">
    <property type="entry name" value="OUTER MEMBRANE PROTEIN NMB0088-RELATED"/>
    <property type="match status" value="1"/>
</dbReference>
<evidence type="ECO:0000256" key="3">
    <source>
        <dbReference type="ARBA" id="ARBA00022452"/>
    </source>
</evidence>
<dbReference type="AlphaFoldDB" id="A0A1T5CP43"/>
<gene>
    <name evidence="9" type="ORF">SAMN05660349_02008</name>
</gene>
<evidence type="ECO:0000256" key="6">
    <source>
        <dbReference type="ARBA" id="ARBA00023136"/>
    </source>
</evidence>
<evidence type="ECO:0000313" key="10">
    <source>
        <dbReference type="Proteomes" id="UP000190852"/>
    </source>
</evidence>
<evidence type="ECO:0000256" key="5">
    <source>
        <dbReference type="ARBA" id="ARBA00022729"/>
    </source>
</evidence>
<dbReference type="GO" id="GO:0015483">
    <property type="term" value="F:long-chain fatty acid transporting porin activity"/>
    <property type="evidence" value="ECO:0007669"/>
    <property type="project" value="TreeGrafter"/>
</dbReference>
<evidence type="ECO:0000256" key="1">
    <source>
        <dbReference type="ARBA" id="ARBA00004571"/>
    </source>
</evidence>
<proteinExistence type="inferred from homology"/>
<accession>A0A1T5CP43</accession>
<protein>
    <submittedName>
        <fullName evidence="9">Long-chain fatty acid transport protein</fullName>
    </submittedName>
</protein>
<comment type="subcellular location">
    <subcellularLocation>
        <location evidence="1">Cell outer membrane</location>
        <topology evidence="1">Multi-pass membrane protein</topology>
    </subcellularLocation>
</comment>
<keyword evidence="10" id="KW-1185">Reference proteome</keyword>
<organism evidence="9 10">
    <name type="scientific">Parabacteroides chartae</name>
    <dbReference type="NCBI Taxonomy" id="1037355"/>
    <lineage>
        <taxon>Bacteria</taxon>
        <taxon>Pseudomonadati</taxon>
        <taxon>Bacteroidota</taxon>
        <taxon>Bacteroidia</taxon>
        <taxon>Bacteroidales</taxon>
        <taxon>Tannerellaceae</taxon>
        <taxon>Parabacteroides</taxon>
    </lineage>
</organism>
<feature type="chain" id="PRO_5012029821" evidence="8">
    <location>
        <begin position="21"/>
        <end position="457"/>
    </location>
</feature>
<evidence type="ECO:0000256" key="8">
    <source>
        <dbReference type="SAM" id="SignalP"/>
    </source>
</evidence>
<dbReference type="Gene3D" id="2.40.160.60">
    <property type="entry name" value="Outer membrane protein transport protein (OMPP1/FadL/TodX)"/>
    <property type="match status" value="1"/>
</dbReference>
<sequence>MKKIIVVAGLLLTMGFHASAEGYQVNLQSTKQAGMAHVGAALKLGAESMHFNPAGLSFMKENISLSAGASAVFTDLEYSKDGYKHNSDNPIGTPLYLYAGFKIYDNLAAGVSVNTPYGSSIDWGLNWAGSRLVQDITLKSFSIQPTISYRPFDKLSLGAGLMFMYGNFSLSRALIPAGDLESLRPFAAAVPSLGQTLDNFKDIDAASATLSGDAGVKIGFNVGAMYDITDKITVGVSYRSKVTMRVPEGHAEMNYANETELKQLIATVNPLLIAYKKNPIVIPPLDKGTFTAELPLPSNLNVAVSYKATDRLLLSGEVQFVGWSAYKALNVQFSQEVLNGYSINAPKNYENTRIYRLGGQFAATERLDLRLGAYLDESPVPGEFLNPETPSMNKMGLSTGLSFRPLERLSVDLAFTYVTGFGRDGSYPYVSNDQVKAFGGHYDVKAFNPSFGISYAF</sequence>
<keyword evidence="3" id="KW-1134">Transmembrane beta strand</keyword>
<dbReference type="Pfam" id="PF03349">
    <property type="entry name" value="Toluene_X"/>
    <property type="match status" value="1"/>
</dbReference>
<feature type="signal peptide" evidence="8">
    <location>
        <begin position="1"/>
        <end position="20"/>
    </location>
</feature>
<dbReference type="PANTHER" id="PTHR35093:SF8">
    <property type="entry name" value="OUTER MEMBRANE PROTEIN NMB0088-RELATED"/>
    <property type="match status" value="1"/>
</dbReference>
<evidence type="ECO:0000256" key="4">
    <source>
        <dbReference type="ARBA" id="ARBA00022692"/>
    </source>
</evidence>
<evidence type="ECO:0000256" key="7">
    <source>
        <dbReference type="ARBA" id="ARBA00023237"/>
    </source>
</evidence>
<keyword evidence="4" id="KW-0812">Transmembrane</keyword>